<accession>A0ABP1QX78</accession>
<keyword evidence="2" id="KW-0812">Transmembrane</keyword>
<reference evidence="3 4" key="1">
    <citation type="submission" date="2024-08" db="EMBL/GenBank/DDBJ databases">
        <authorList>
            <person name="Cucini C."/>
            <person name="Frati F."/>
        </authorList>
    </citation>
    <scope>NUCLEOTIDE SEQUENCE [LARGE SCALE GENOMIC DNA]</scope>
</reference>
<name>A0ABP1QX78_9HEXA</name>
<comment type="caution">
    <text evidence="3">The sequence shown here is derived from an EMBL/GenBank/DDBJ whole genome shotgun (WGS) entry which is preliminary data.</text>
</comment>
<feature type="transmembrane region" description="Helical" evidence="2">
    <location>
        <begin position="105"/>
        <end position="130"/>
    </location>
</feature>
<dbReference type="EMBL" id="CAXLJM020000043">
    <property type="protein sequence ID" value="CAL8110238.1"/>
    <property type="molecule type" value="Genomic_DNA"/>
</dbReference>
<evidence type="ECO:0000256" key="1">
    <source>
        <dbReference type="SAM" id="MobiDB-lite"/>
    </source>
</evidence>
<keyword evidence="2" id="KW-0472">Membrane</keyword>
<gene>
    <name evidence="3" type="ORF">ODALV1_LOCUS14072</name>
</gene>
<keyword evidence="2" id="KW-1133">Transmembrane helix</keyword>
<proteinExistence type="predicted"/>
<feature type="transmembrane region" description="Helical" evidence="2">
    <location>
        <begin position="159"/>
        <end position="179"/>
    </location>
</feature>
<organism evidence="3 4">
    <name type="scientific">Orchesella dallaii</name>
    <dbReference type="NCBI Taxonomy" id="48710"/>
    <lineage>
        <taxon>Eukaryota</taxon>
        <taxon>Metazoa</taxon>
        <taxon>Ecdysozoa</taxon>
        <taxon>Arthropoda</taxon>
        <taxon>Hexapoda</taxon>
        <taxon>Collembola</taxon>
        <taxon>Entomobryomorpha</taxon>
        <taxon>Entomobryoidea</taxon>
        <taxon>Orchesellidae</taxon>
        <taxon>Orchesellinae</taxon>
        <taxon>Orchesella</taxon>
    </lineage>
</organism>
<evidence type="ECO:0000313" key="3">
    <source>
        <dbReference type="EMBL" id="CAL8110238.1"/>
    </source>
</evidence>
<dbReference type="Proteomes" id="UP001642540">
    <property type="component" value="Unassembled WGS sequence"/>
</dbReference>
<feature type="region of interest" description="Disordered" evidence="1">
    <location>
        <begin position="1"/>
        <end position="41"/>
    </location>
</feature>
<evidence type="ECO:0000313" key="4">
    <source>
        <dbReference type="Proteomes" id="UP001642540"/>
    </source>
</evidence>
<protein>
    <submittedName>
        <fullName evidence="3">Uncharacterized protein</fullName>
    </submittedName>
</protein>
<evidence type="ECO:0000256" key="2">
    <source>
        <dbReference type="SAM" id="Phobius"/>
    </source>
</evidence>
<keyword evidence="4" id="KW-1185">Reference proteome</keyword>
<sequence length="194" mass="21905">MFKDAQAKVDTGAKNASADDPKSGDPNAPPPPKEDKLEYDPEDDVWALDAGKPSEGRKYAKSCINAFRPLMLIMSILGLFPLEIRREKKHGTYSCKFTWLSYASILFAIASIVVITGTFWTLLSVISISINLPEHHAYNGKLGKTYRSEEAYLYKRNTIALVVTIASFIHSTICMIAVYHRRHYIAKQLVYWTE</sequence>